<keyword evidence="3" id="KW-0472">Membrane</keyword>
<keyword evidence="4" id="KW-0325">Glycoprotein</keyword>
<evidence type="ECO:0000313" key="6">
    <source>
        <dbReference type="EMBL" id="AJT39591.1"/>
    </source>
</evidence>
<evidence type="ECO:0000256" key="4">
    <source>
        <dbReference type="ARBA" id="ARBA00023180"/>
    </source>
</evidence>
<dbReference type="Pfam" id="PF00974">
    <property type="entry name" value="Rhabdo_glycop_FD"/>
    <property type="match status" value="1"/>
</dbReference>
<dbReference type="GO" id="GO:0016020">
    <property type="term" value="C:membrane"/>
    <property type="evidence" value="ECO:0007669"/>
    <property type="project" value="UniProtKB-SubCell"/>
</dbReference>
<dbReference type="SUPFAM" id="SSF161008">
    <property type="entry name" value="Viral glycoprotein ectodomain-like"/>
    <property type="match status" value="1"/>
</dbReference>
<dbReference type="GO" id="GO:0019031">
    <property type="term" value="C:viral envelope"/>
    <property type="evidence" value="ECO:0007669"/>
    <property type="project" value="InterPro"/>
</dbReference>
<dbReference type="Gene3D" id="2.30.29.130">
    <property type="match status" value="1"/>
</dbReference>
<evidence type="ECO:0000256" key="1">
    <source>
        <dbReference type="ARBA" id="ARBA00004370"/>
    </source>
</evidence>
<evidence type="ECO:0000256" key="3">
    <source>
        <dbReference type="ARBA" id="ARBA00023136"/>
    </source>
</evidence>
<evidence type="ECO:0000259" key="5">
    <source>
        <dbReference type="Pfam" id="PF00974"/>
    </source>
</evidence>
<protein>
    <submittedName>
        <fullName evidence="6">Glycoprotein</fullName>
    </submittedName>
</protein>
<feature type="domain" description="Spike glycoprotein fusion" evidence="5">
    <location>
        <begin position="5"/>
        <end position="58"/>
    </location>
</feature>
<feature type="non-terminal residue" evidence="6">
    <location>
        <position position="1"/>
    </location>
</feature>
<name>A0A0D4BU26_9RHAB</name>
<sequence>VLQFKDGRSMTREHHAPICSWMKRSDNTLKITTVQKRKVLFDPYSNQLISSWFVNGYCKNSPCRTIRQNMRWISDTNHPPECISDHLDEILLFLTDTSATNSYQVWSPDLYITDFHEICTMRYCAVNGFLFPNGDWVGINKDDIPSIPKLGEFLYKIKEC</sequence>
<comment type="subcellular location">
    <subcellularLocation>
        <location evidence="1">Membrane</location>
    </subcellularLocation>
</comment>
<keyword evidence="2" id="KW-0732">Signal</keyword>
<proteinExistence type="predicted"/>
<organism evidence="6">
    <name type="scientific">Rhabdoviridae environmental sample</name>
    <dbReference type="NCBI Taxonomy" id="1628186"/>
    <lineage>
        <taxon>Viruses</taxon>
        <taxon>Riboviria</taxon>
        <taxon>Orthornavirae</taxon>
        <taxon>Negarnaviricota</taxon>
        <taxon>Haploviricotina</taxon>
        <taxon>Monjiviricetes</taxon>
        <taxon>Mononegavirales</taxon>
        <taxon>Rhabdoviridae</taxon>
        <taxon>environmental samples</taxon>
    </lineage>
</organism>
<dbReference type="InterPro" id="IPR001903">
    <property type="entry name" value="Rhabdo_glycop_FD"/>
</dbReference>
<accession>A0A0D4BU26</accession>
<reference evidence="6" key="1">
    <citation type="journal article" date="2015" name="Front. Microbiol.">
        <title>RNA shotgun metagenomic sequencing of northern California (USA) mosquitoes uncovers viruses, bacteria, and fungi.</title>
        <authorList>
            <person name="Chandler J.A."/>
            <person name="Liu R.M."/>
            <person name="Bennett S.N."/>
        </authorList>
    </citation>
    <scope>NUCLEOTIDE SEQUENCE</scope>
</reference>
<feature type="non-terminal residue" evidence="6">
    <location>
        <position position="160"/>
    </location>
</feature>
<dbReference type="EMBL" id="KP642116">
    <property type="protein sequence ID" value="AJT39591.1"/>
    <property type="molecule type" value="Viral_cRNA"/>
</dbReference>
<evidence type="ECO:0000256" key="2">
    <source>
        <dbReference type="ARBA" id="ARBA00022729"/>
    </source>
</evidence>